<dbReference type="SUPFAM" id="SSF48726">
    <property type="entry name" value="Immunoglobulin"/>
    <property type="match status" value="2"/>
</dbReference>
<dbReference type="PROSITE" id="PS50835">
    <property type="entry name" value="IG_LIKE"/>
    <property type="match status" value="1"/>
</dbReference>
<dbReference type="InterPro" id="IPR036179">
    <property type="entry name" value="Ig-like_dom_sf"/>
</dbReference>
<protein>
    <recommendedName>
        <fullName evidence="3">Ig-like domain-containing protein</fullName>
    </recommendedName>
</protein>
<keyword evidence="1" id="KW-0472">Membrane</keyword>
<dbReference type="Gene3D" id="2.60.40.10">
    <property type="entry name" value="Immunoglobulins"/>
    <property type="match status" value="1"/>
</dbReference>
<evidence type="ECO:0000256" key="1">
    <source>
        <dbReference type="SAM" id="Phobius"/>
    </source>
</evidence>
<feature type="domain" description="Ig-like" evidence="3">
    <location>
        <begin position="35"/>
        <end position="147"/>
    </location>
</feature>
<dbReference type="SMART" id="SM00409">
    <property type="entry name" value="IG"/>
    <property type="match status" value="2"/>
</dbReference>
<comment type="caution">
    <text evidence="4">The sequence shown here is derived from an EMBL/GenBank/DDBJ whole genome shotgun (WGS) entry which is preliminary data.</text>
</comment>
<proteinExistence type="predicted"/>
<reference evidence="4 5" key="1">
    <citation type="journal article" date="2024" name="BMC Genomics">
        <title>De novo assembly and annotation of Popillia japonica's genome with initial clues to its potential as an invasive pest.</title>
        <authorList>
            <person name="Cucini C."/>
            <person name="Boschi S."/>
            <person name="Funari R."/>
            <person name="Cardaioli E."/>
            <person name="Iannotti N."/>
            <person name="Marturano G."/>
            <person name="Paoli F."/>
            <person name="Bruttini M."/>
            <person name="Carapelli A."/>
            <person name="Frati F."/>
            <person name="Nardi F."/>
        </authorList>
    </citation>
    <scope>NUCLEOTIDE SEQUENCE [LARGE SCALE GENOMIC DNA]</scope>
    <source>
        <strain evidence="4">DMR45628</strain>
    </source>
</reference>
<evidence type="ECO:0000259" key="3">
    <source>
        <dbReference type="PROSITE" id="PS50835"/>
    </source>
</evidence>
<feature type="transmembrane region" description="Helical" evidence="1">
    <location>
        <begin position="241"/>
        <end position="263"/>
    </location>
</feature>
<keyword evidence="5" id="KW-1185">Reference proteome</keyword>
<evidence type="ECO:0000313" key="4">
    <source>
        <dbReference type="EMBL" id="KAK9707706.1"/>
    </source>
</evidence>
<dbReference type="Proteomes" id="UP001458880">
    <property type="component" value="Unassembled WGS sequence"/>
</dbReference>
<dbReference type="InterPro" id="IPR003599">
    <property type="entry name" value="Ig_sub"/>
</dbReference>
<feature type="signal peptide" evidence="2">
    <location>
        <begin position="1"/>
        <end position="18"/>
    </location>
</feature>
<name>A0AAW1JRA2_POPJA</name>
<dbReference type="InterPro" id="IPR013783">
    <property type="entry name" value="Ig-like_fold"/>
</dbReference>
<accession>A0AAW1JRA2</accession>
<evidence type="ECO:0000256" key="2">
    <source>
        <dbReference type="SAM" id="SignalP"/>
    </source>
</evidence>
<keyword evidence="1" id="KW-1133">Transmembrane helix</keyword>
<sequence>MSIIFLYTFVLLFVTSNSQKYDDENILNDQPFYHPEITSTKPKIIRIGIQSNVTLTCSDDGSSYGGHSKWQFKPCSFDMKGTLCEQFYDNAYQLGSRDRWIKIHPRNSSLYRYSYDLDITNVSRTYSGLYRCIVNNRIQRVYEVIVSELINDKDKMSKIVINPKNITIPTNTELVIRCSVNNPSSIMWFKETDANGYDIMYDGHYYNSGVYVCVGVNEDSIKTEVNVVTVIGYNWEHHTSFSLFFLIPLAFALVPITVWLCYFRKKRKDYDRQRMKLMLNARTNPSSRV</sequence>
<dbReference type="EMBL" id="JASPKY010000344">
    <property type="protein sequence ID" value="KAK9707706.1"/>
    <property type="molecule type" value="Genomic_DNA"/>
</dbReference>
<organism evidence="4 5">
    <name type="scientific">Popillia japonica</name>
    <name type="common">Japanese beetle</name>
    <dbReference type="NCBI Taxonomy" id="7064"/>
    <lineage>
        <taxon>Eukaryota</taxon>
        <taxon>Metazoa</taxon>
        <taxon>Ecdysozoa</taxon>
        <taxon>Arthropoda</taxon>
        <taxon>Hexapoda</taxon>
        <taxon>Insecta</taxon>
        <taxon>Pterygota</taxon>
        <taxon>Neoptera</taxon>
        <taxon>Endopterygota</taxon>
        <taxon>Coleoptera</taxon>
        <taxon>Polyphaga</taxon>
        <taxon>Scarabaeiformia</taxon>
        <taxon>Scarabaeidae</taxon>
        <taxon>Rutelinae</taxon>
        <taxon>Popillia</taxon>
    </lineage>
</organism>
<gene>
    <name evidence="4" type="ORF">QE152_g27675</name>
</gene>
<keyword evidence="2" id="KW-0732">Signal</keyword>
<dbReference type="InterPro" id="IPR007110">
    <property type="entry name" value="Ig-like_dom"/>
</dbReference>
<keyword evidence="1" id="KW-0812">Transmembrane</keyword>
<evidence type="ECO:0000313" key="5">
    <source>
        <dbReference type="Proteomes" id="UP001458880"/>
    </source>
</evidence>
<feature type="chain" id="PRO_5043452511" description="Ig-like domain-containing protein" evidence="2">
    <location>
        <begin position="19"/>
        <end position="289"/>
    </location>
</feature>
<dbReference type="AlphaFoldDB" id="A0AAW1JRA2"/>